<dbReference type="InParanoid" id="B7QCV4"/>
<keyword evidence="3" id="KW-1185">Reference proteome</keyword>
<evidence type="ECO:0000313" key="2">
    <source>
        <dbReference type="EnsemblMetazoa" id="ISCW012723-PA"/>
    </source>
</evidence>
<protein>
    <submittedName>
        <fullName evidence="1 2">Uncharacterized protein</fullName>
    </submittedName>
</protein>
<evidence type="ECO:0000313" key="1">
    <source>
        <dbReference type="EMBL" id="EEC16676.1"/>
    </source>
</evidence>
<name>B7QCV4_IXOSC</name>
<reference evidence="1 3" key="1">
    <citation type="submission" date="2008-03" db="EMBL/GenBank/DDBJ databases">
        <title>Annotation of Ixodes scapularis.</title>
        <authorList>
            <consortium name="Ixodes scapularis Genome Project Consortium"/>
            <person name="Caler E."/>
            <person name="Hannick L.I."/>
            <person name="Bidwell S."/>
            <person name="Joardar V."/>
            <person name="Thiagarajan M."/>
            <person name="Amedeo P."/>
            <person name="Galinsky K.J."/>
            <person name="Schobel S."/>
            <person name="Inman J."/>
            <person name="Hostetler J."/>
            <person name="Miller J."/>
            <person name="Hammond M."/>
            <person name="Megy K."/>
            <person name="Lawson D."/>
            <person name="Kodira C."/>
            <person name="Sutton G."/>
            <person name="Meyer J."/>
            <person name="Hill C.A."/>
            <person name="Birren B."/>
            <person name="Nene V."/>
            <person name="Collins F."/>
            <person name="Alarcon-Chaidez F."/>
            <person name="Wikel S."/>
            <person name="Strausberg R."/>
        </authorList>
    </citation>
    <scope>NUCLEOTIDE SEQUENCE [LARGE SCALE GENOMIC DNA]</scope>
    <source>
        <strain evidence="3">Wikel</strain>
        <strain evidence="1">Wikel colony</strain>
    </source>
</reference>
<dbReference type="EMBL" id="ABJB010947820">
    <property type="status" value="NOT_ANNOTATED_CDS"/>
    <property type="molecule type" value="Genomic_DNA"/>
</dbReference>
<dbReference type="EMBL" id="ABJB010315624">
    <property type="status" value="NOT_ANNOTATED_CDS"/>
    <property type="molecule type" value="Genomic_DNA"/>
</dbReference>
<organism>
    <name type="scientific">Ixodes scapularis</name>
    <name type="common">Black-legged tick</name>
    <name type="synonym">Deer tick</name>
    <dbReference type="NCBI Taxonomy" id="6945"/>
    <lineage>
        <taxon>Eukaryota</taxon>
        <taxon>Metazoa</taxon>
        <taxon>Ecdysozoa</taxon>
        <taxon>Arthropoda</taxon>
        <taxon>Chelicerata</taxon>
        <taxon>Arachnida</taxon>
        <taxon>Acari</taxon>
        <taxon>Parasitiformes</taxon>
        <taxon>Ixodida</taxon>
        <taxon>Ixodoidea</taxon>
        <taxon>Ixodidae</taxon>
        <taxon>Ixodinae</taxon>
        <taxon>Ixodes</taxon>
    </lineage>
</organism>
<dbReference type="VEuPathDB" id="VectorBase:ISCW012723"/>
<dbReference type="Proteomes" id="UP000001555">
    <property type="component" value="Unassembled WGS sequence"/>
</dbReference>
<dbReference type="PaxDb" id="6945-B7QCV4"/>
<dbReference type="AlphaFoldDB" id="B7QCV4"/>
<evidence type="ECO:0000313" key="3">
    <source>
        <dbReference type="Proteomes" id="UP000001555"/>
    </source>
</evidence>
<dbReference type="EnsemblMetazoa" id="ISCW012723-RA">
    <property type="protein sequence ID" value="ISCW012723-PA"/>
    <property type="gene ID" value="ISCW012723"/>
</dbReference>
<dbReference type="VEuPathDB" id="VectorBase:ISCI012723"/>
<accession>B7QCV4</accession>
<dbReference type="HOGENOM" id="CLU_2592443_0_0_1"/>
<gene>
    <name evidence="1" type="ORF">IscW_ISCW012723</name>
</gene>
<dbReference type="EMBL" id="ABJB010289251">
    <property type="status" value="NOT_ANNOTATED_CDS"/>
    <property type="molecule type" value="Genomic_DNA"/>
</dbReference>
<dbReference type="EMBL" id="DS909658">
    <property type="protein sequence ID" value="EEC16676.1"/>
    <property type="molecule type" value="Genomic_DNA"/>
</dbReference>
<proteinExistence type="predicted"/>
<reference evidence="2" key="2">
    <citation type="submission" date="2020-05" db="UniProtKB">
        <authorList>
            <consortium name="EnsemblMetazoa"/>
        </authorList>
    </citation>
    <scope>IDENTIFICATION</scope>
    <source>
        <strain evidence="2">wikel</strain>
    </source>
</reference>
<sequence length="80" mass="9162">MSGISCGGVPPEDWELRQRQRRERLERTAQTVQRMRQKQRSSEAWQQRRRLLQRLSLGAALVLGVGLLAYKSLSSSQPPS</sequence>